<dbReference type="OrthoDB" id="3638982at2759"/>
<evidence type="ECO:0000313" key="2">
    <source>
        <dbReference type="EMBL" id="APA11439.1"/>
    </source>
</evidence>
<dbReference type="EMBL" id="CP017821">
    <property type="protein sequence ID" value="APA11439.1"/>
    <property type="molecule type" value="Genomic_DNA"/>
</dbReference>
<gene>
    <name evidence="2" type="ORF">sscle_08g062090</name>
</gene>
<feature type="chain" id="PRO_5009445093" description="Cell wall protein" evidence="1">
    <location>
        <begin position="22"/>
        <end position="210"/>
    </location>
</feature>
<sequence>MPTSIRSTFFVFLLASASILATPIQPKPSTLATELYGLSSHQVMNIANGAAKFQPSITMTRVAISTGTATPCSPEVQALASGINSNIADQRKEQAAVKAVGKVLQESPLNSSMFDAAKSSLLKFVKKGIAIRENNQKIAPTGNAAIPGLATVATAQQEEFNLTMSLTACDVAGSNATVVKLKKDFAGGIVQNMKNLASATKNCKMPSPTA</sequence>
<proteinExistence type="predicted"/>
<evidence type="ECO:0008006" key="4">
    <source>
        <dbReference type="Google" id="ProtNLM"/>
    </source>
</evidence>
<name>A0A1D9Q985_SCLS1</name>
<protein>
    <recommendedName>
        <fullName evidence="4">Cell wall protein</fullName>
    </recommendedName>
</protein>
<evidence type="ECO:0000256" key="1">
    <source>
        <dbReference type="SAM" id="SignalP"/>
    </source>
</evidence>
<organism evidence="2 3">
    <name type="scientific">Sclerotinia sclerotiorum (strain ATCC 18683 / 1980 / Ss-1)</name>
    <name type="common">White mold</name>
    <name type="synonym">Whetzelinia sclerotiorum</name>
    <dbReference type="NCBI Taxonomy" id="665079"/>
    <lineage>
        <taxon>Eukaryota</taxon>
        <taxon>Fungi</taxon>
        <taxon>Dikarya</taxon>
        <taxon>Ascomycota</taxon>
        <taxon>Pezizomycotina</taxon>
        <taxon>Leotiomycetes</taxon>
        <taxon>Helotiales</taxon>
        <taxon>Sclerotiniaceae</taxon>
        <taxon>Sclerotinia</taxon>
    </lineage>
</organism>
<dbReference type="VEuPathDB" id="FungiDB:sscle_08g062090"/>
<evidence type="ECO:0000313" key="3">
    <source>
        <dbReference type="Proteomes" id="UP000177798"/>
    </source>
</evidence>
<keyword evidence="1" id="KW-0732">Signal</keyword>
<accession>A0A1D9Q985</accession>
<reference evidence="3" key="1">
    <citation type="journal article" date="2017" name="Genome Biol. Evol.">
        <title>The complete genome sequence of the phytopathogenic fungus Sclerotinia sclerotiorum reveals insights into the genome architecture of broad host range pathogens.</title>
        <authorList>
            <person name="Derbyshire M."/>
            <person name="Denton-Giles M."/>
            <person name="Hegedus D."/>
            <person name="Seifbarghy S."/>
            <person name="Rollins J."/>
            <person name="van Kan J."/>
            <person name="Seidl M.F."/>
            <person name="Faino L."/>
            <person name="Mbengue M."/>
            <person name="Navaud O."/>
            <person name="Raffaele S."/>
            <person name="Hammond-Kosack K."/>
            <person name="Heard S."/>
            <person name="Oliver R."/>
        </authorList>
    </citation>
    <scope>NUCLEOTIDE SEQUENCE [LARGE SCALE GENOMIC DNA]</scope>
    <source>
        <strain evidence="3">ATCC 18683 / 1980 / Ss-1</strain>
    </source>
</reference>
<dbReference type="AlphaFoldDB" id="A0A1D9Q985"/>
<feature type="signal peptide" evidence="1">
    <location>
        <begin position="1"/>
        <end position="21"/>
    </location>
</feature>
<dbReference type="Proteomes" id="UP000177798">
    <property type="component" value="Chromosome 8"/>
</dbReference>